<dbReference type="EMBL" id="JAUESC010000003">
    <property type="protein sequence ID" value="KAK0601895.1"/>
    <property type="molecule type" value="Genomic_DNA"/>
</dbReference>
<dbReference type="AlphaFoldDB" id="A0AA39T716"/>
<keyword evidence="3 11" id="KW-0812">Transmembrane</keyword>
<dbReference type="FunFam" id="1.10.287.70:FF:000172">
    <property type="entry name" value="Glutamate receptor"/>
    <property type="match status" value="1"/>
</dbReference>
<evidence type="ECO:0000256" key="9">
    <source>
        <dbReference type="ARBA" id="ARBA00023286"/>
    </source>
</evidence>
<feature type="chain" id="PRO_5041343774" description="Ionotropic glutamate receptor C-terminal domain-containing protein" evidence="12">
    <location>
        <begin position="22"/>
        <end position="958"/>
    </location>
</feature>
<feature type="transmembrane region" description="Helical" evidence="11">
    <location>
        <begin position="253"/>
        <end position="272"/>
    </location>
</feature>
<dbReference type="InterPro" id="IPR028082">
    <property type="entry name" value="Peripla_BP_I"/>
</dbReference>
<organism evidence="14 15">
    <name type="scientific">Acer saccharum</name>
    <name type="common">Sugar maple</name>
    <dbReference type="NCBI Taxonomy" id="4024"/>
    <lineage>
        <taxon>Eukaryota</taxon>
        <taxon>Viridiplantae</taxon>
        <taxon>Streptophyta</taxon>
        <taxon>Embryophyta</taxon>
        <taxon>Tracheophyta</taxon>
        <taxon>Spermatophyta</taxon>
        <taxon>Magnoliopsida</taxon>
        <taxon>eudicotyledons</taxon>
        <taxon>Gunneridae</taxon>
        <taxon>Pentapetalae</taxon>
        <taxon>rosids</taxon>
        <taxon>malvids</taxon>
        <taxon>Sapindales</taxon>
        <taxon>Sapindaceae</taxon>
        <taxon>Hippocastanoideae</taxon>
        <taxon>Acereae</taxon>
        <taxon>Acer</taxon>
    </lineage>
</organism>
<gene>
    <name evidence="14" type="ORF">LWI29_028549</name>
</gene>
<evidence type="ECO:0000256" key="1">
    <source>
        <dbReference type="ARBA" id="ARBA00004141"/>
    </source>
</evidence>
<keyword evidence="4 11" id="KW-1133">Transmembrane helix</keyword>
<keyword evidence="5" id="KW-0406">Ion transport</keyword>
<dbReference type="Gene3D" id="1.10.287.70">
    <property type="match status" value="1"/>
</dbReference>
<reference evidence="14" key="2">
    <citation type="submission" date="2023-06" db="EMBL/GenBank/DDBJ databases">
        <authorList>
            <person name="Swenson N.G."/>
            <person name="Wegrzyn J.L."/>
            <person name="Mcevoy S.L."/>
        </authorList>
    </citation>
    <scope>NUCLEOTIDE SEQUENCE</scope>
    <source>
        <strain evidence="14">NS2018</strain>
        <tissue evidence="14">Leaf</tissue>
    </source>
</reference>
<proteinExistence type="predicted"/>
<dbReference type="Pfam" id="PF17921">
    <property type="entry name" value="Integrase_H2C2"/>
    <property type="match status" value="1"/>
</dbReference>
<sequence>MYYLPLLTLLASVLIFAPNEAAKMVDENNRVKGIIGAIVDNTSRVGKEQRVAMEMAVHDFNEYSSNQTRLLVDLQLRNSRRQPVHAARAALDLISSQEVQAILGPQTWEETSLVADIASRNQTPILSSADAIPKWAAERFPFLLQASPNQCAQMKAIAAVVQSWEWHKVTIIHEDIDSSATGIIPHLFEALREVGAEISQEFDAVVGDVAIVANRLQYAEFTHPYTESGLVMIVPLEKSANKALLFMKPFTKAMWMLIGIVTIYNGFIVWLIERNHWHELQGSPVHQTGAFLWLSFSSLFSSQGGTLHSNLSRMTMLVWLFVALVITQTYTANLASMLTVQGFKPATVDIESLQRSNAWVGYSNASFVASYLEDVLRFNRKNLIGYTSLEDYDKDLKNGKILAIFLEVAVSKIFLAKYCKSFATTGPTYKVGGLGFAFPKGSPLLPSVTEALLKVSESGELRELETSMIASETCMDVDVDVDDDISSLSPSSFWVLFAFSGGTSTIALIVYLSHRMMQPSTTEFFQPSTDTVEPAGVVFAAASSLPLLNKGSTEDKCNATPGSAMVVQRTCLAPRADDSDWLRNNVFNSTCTILDKVCRFIIDGGSCENIVSAEVDKISARHASWSAYLQQFTFVLKHKAGSSNRVADALSRRSNLLTAMSVSVPGFETFRELLNTDPYFAAILQNLGADENRNFVLIDGYLFHKNQLCVPESSLRLQIIKEVHGEGHVGRDRTLQLVKDSYFWPTIRREVERYVARCHVCQALKLFIGGRGKVSWLLGNSPRPTDGDPKVDQWEIVNYQILGWIFGSMEPQIFNMFMYHETIRSLWIALTSMYAHSKNEARLFKLYQEVSHATQTSFSMSFSFFFGYLQTRWDEMAQYELISEYGKTASVVVKSLDRLHTYFFLMGLNPKFEHLRTQILNFSLMSSLMDTFAIVNGDERRRLISTPIPLLAFRGNSD</sequence>
<dbReference type="Pfam" id="PF00060">
    <property type="entry name" value="Lig_chan"/>
    <property type="match status" value="1"/>
</dbReference>
<evidence type="ECO:0000256" key="12">
    <source>
        <dbReference type="SAM" id="SignalP"/>
    </source>
</evidence>
<evidence type="ECO:0000256" key="8">
    <source>
        <dbReference type="ARBA" id="ARBA00023180"/>
    </source>
</evidence>
<dbReference type="PANTHER" id="PTHR18966">
    <property type="entry name" value="IONOTROPIC GLUTAMATE RECEPTOR"/>
    <property type="match status" value="1"/>
</dbReference>
<evidence type="ECO:0000313" key="15">
    <source>
        <dbReference type="Proteomes" id="UP001168877"/>
    </source>
</evidence>
<dbReference type="Gene3D" id="3.40.50.2300">
    <property type="match status" value="2"/>
</dbReference>
<dbReference type="InterPro" id="IPR015683">
    <property type="entry name" value="Ionotropic_Glu_rcpt"/>
</dbReference>
<keyword evidence="7" id="KW-0675">Receptor</keyword>
<dbReference type="Pfam" id="PF01094">
    <property type="entry name" value="ANF_receptor"/>
    <property type="match status" value="1"/>
</dbReference>
<dbReference type="GO" id="GO:0016020">
    <property type="term" value="C:membrane"/>
    <property type="evidence" value="ECO:0007669"/>
    <property type="project" value="UniProtKB-SubCell"/>
</dbReference>
<keyword evidence="9" id="KW-1071">Ligand-gated ion channel</keyword>
<protein>
    <recommendedName>
        <fullName evidence="13">Ionotropic glutamate receptor C-terminal domain-containing protein</fullName>
    </recommendedName>
</protein>
<evidence type="ECO:0000256" key="6">
    <source>
        <dbReference type="ARBA" id="ARBA00023136"/>
    </source>
</evidence>
<keyword evidence="8" id="KW-0325">Glycoprotein</keyword>
<keyword evidence="15" id="KW-1185">Reference proteome</keyword>
<evidence type="ECO:0000256" key="5">
    <source>
        <dbReference type="ARBA" id="ARBA00023065"/>
    </source>
</evidence>
<reference evidence="14" key="1">
    <citation type="journal article" date="2022" name="Plant J.">
        <title>Strategies of tolerance reflected in two North American maple genomes.</title>
        <authorList>
            <person name="McEvoy S.L."/>
            <person name="Sezen U.U."/>
            <person name="Trouern-Trend A."/>
            <person name="McMahon S.M."/>
            <person name="Schaberg P.G."/>
            <person name="Yang J."/>
            <person name="Wegrzyn J.L."/>
            <person name="Swenson N.G."/>
        </authorList>
    </citation>
    <scope>NUCLEOTIDE SEQUENCE</scope>
    <source>
        <strain evidence="14">NS2018</strain>
    </source>
</reference>
<dbReference type="Gene3D" id="1.10.340.70">
    <property type="match status" value="1"/>
</dbReference>
<evidence type="ECO:0000256" key="10">
    <source>
        <dbReference type="ARBA" id="ARBA00023303"/>
    </source>
</evidence>
<evidence type="ECO:0000256" key="4">
    <source>
        <dbReference type="ARBA" id="ARBA00022989"/>
    </source>
</evidence>
<feature type="signal peptide" evidence="12">
    <location>
        <begin position="1"/>
        <end position="21"/>
    </location>
</feature>
<comment type="subcellular location">
    <subcellularLocation>
        <location evidence="1">Membrane</location>
        <topology evidence="1">Multi-pass membrane protein</topology>
    </subcellularLocation>
</comment>
<evidence type="ECO:0000256" key="7">
    <source>
        <dbReference type="ARBA" id="ARBA00023170"/>
    </source>
</evidence>
<dbReference type="Proteomes" id="UP001168877">
    <property type="component" value="Unassembled WGS sequence"/>
</dbReference>
<feature type="domain" description="Ionotropic glutamate receptor C-terminal" evidence="13">
    <location>
        <begin position="129"/>
        <end position="471"/>
    </location>
</feature>
<dbReference type="SUPFAM" id="SSF53850">
    <property type="entry name" value="Periplasmic binding protein-like II"/>
    <property type="match status" value="1"/>
</dbReference>
<dbReference type="Gene3D" id="3.40.190.10">
    <property type="entry name" value="Periplasmic binding protein-like II"/>
    <property type="match status" value="1"/>
</dbReference>
<dbReference type="GO" id="GO:0015276">
    <property type="term" value="F:ligand-gated monoatomic ion channel activity"/>
    <property type="evidence" value="ECO:0007669"/>
    <property type="project" value="InterPro"/>
</dbReference>
<dbReference type="SUPFAM" id="SSF53822">
    <property type="entry name" value="Periplasmic binding protein-like I"/>
    <property type="match status" value="1"/>
</dbReference>
<dbReference type="InterPro" id="IPR041588">
    <property type="entry name" value="Integrase_H2C2"/>
</dbReference>
<evidence type="ECO:0000256" key="2">
    <source>
        <dbReference type="ARBA" id="ARBA00022448"/>
    </source>
</evidence>
<keyword evidence="10" id="KW-0407">Ion channel</keyword>
<accession>A0AA39T716</accession>
<name>A0AA39T716_ACESA</name>
<comment type="caution">
    <text evidence="14">The sequence shown here is derived from an EMBL/GenBank/DDBJ whole genome shotgun (WGS) entry which is preliminary data.</text>
</comment>
<dbReference type="InterPro" id="IPR001828">
    <property type="entry name" value="ANF_lig-bd_rcpt"/>
</dbReference>
<keyword evidence="12" id="KW-0732">Signal</keyword>
<evidence type="ECO:0000256" key="11">
    <source>
        <dbReference type="SAM" id="Phobius"/>
    </source>
</evidence>
<evidence type="ECO:0000313" key="14">
    <source>
        <dbReference type="EMBL" id="KAK0601895.1"/>
    </source>
</evidence>
<dbReference type="SMART" id="SM00079">
    <property type="entry name" value="PBPe"/>
    <property type="match status" value="1"/>
</dbReference>
<evidence type="ECO:0000259" key="13">
    <source>
        <dbReference type="SMART" id="SM00079"/>
    </source>
</evidence>
<keyword evidence="6 11" id="KW-0472">Membrane</keyword>
<dbReference type="InterPro" id="IPR001320">
    <property type="entry name" value="Iontro_rcpt_C"/>
</dbReference>
<keyword evidence="2" id="KW-0813">Transport</keyword>
<feature type="transmembrane region" description="Helical" evidence="11">
    <location>
        <begin position="316"/>
        <end position="335"/>
    </location>
</feature>
<dbReference type="FunFam" id="1.10.340.70:FF:000001">
    <property type="entry name" value="Retrovirus-related Pol polyprotein from transposon gypsy-like Protein"/>
    <property type="match status" value="1"/>
</dbReference>
<evidence type="ECO:0000256" key="3">
    <source>
        <dbReference type="ARBA" id="ARBA00022692"/>
    </source>
</evidence>